<feature type="transmembrane region" description="Helical" evidence="8">
    <location>
        <begin position="182"/>
        <end position="204"/>
    </location>
</feature>
<organism evidence="10 11">
    <name type="scientific">Sulfidibacter corallicola</name>
    <dbReference type="NCBI Taxonomy" id="2818388"/>
    <lineage>
        <taxon>Bacteria</taxon>
        <taxon>Pseudomonadati</taxon>
        <taxon>Acidobacteriota</taxon>
        <taxon>Holophagae</taxon>
        <taxon>Acanthopleuribacterales</taxon>
        <taxon>Acanthopleuribacteraceae</taxon>
        <taxon>Sulfidibacter</taxon>
    </lineage>
</organism>
<proteinExistence type="inferred from homology"/>
<dbReference type="InterPro" id="IPR000515">
    <property type="entry name" value="MetI-like"/>
</dbReference>
<dbReference type="Proteomes" id="UP000663929">
    <property type="component" value="Chromosome"/>
</dbReference>
<feature type="transmembrane region" description="Helical" evidence="8">
    <location>
        <begin position="90"/>
        <end position="108"/>
    </location>
</feature>
<dbReference type="CDD" id="cd06261">
    <property type="entry name" value="TM_PBP2"/>
    <property type="match status" value="2"/>
</dbReference>
<feature type="transmembrane region" description="Helical" evidence="8">
    <location>
        <begin position="141"/>
        <end position="161"/>
    </location>
</feature>
<dbReference type="PANTHER" id="PTHR43357">
    <property type="entry name" value="INNER MEMBRANE ABC TRANSPORTER PERMEASE PROTEIN YDCV"/>
    <property type="match status" value="1"/>
</dbReference>
<evidence type="ECO:0000256" key="4">
    <source>
        <dbReference type="ARBA" id="ARBA00022519"/>
    </source>
</evidence>
<evidence type="ECO:0000256" key="1">
    <source>
        <dbReference type="ARBA" id="ARBA00004429"/>
    </source>
</evidence>
<dbReference type="EMBL" id="CP071793">
    <property type="protein sequence ID" value="QTD51584.1"/>
    <property type="molecule type" value="Genomic_DNA"/>
</dbReference>
<feature type="transmembrane region" description="Helical" evidence="8">
    <location>
        <begin position="12"/>
        <end position="32"/>
    </location>
</feature>
<dbReference type="GO" id="GO:0055085">
    <property type="term" value="P:transmembrane transport"/>
    <property type="evidence" value="ECO:0007669"/>
    <property type="project" value="InterPro"/>
</dbReference>
<evidence type="ECO:0000259" key="9">
    <source>
        <dbReference type="PROSITE" id="PS50928"/>
    </source>
</evidence>
<comment type="similarity">
    <text evidence="8">Belongs to the binding-protein-dependent transport system permease family.</text>
</comment>
<dbReference type="RefSeq" id="WP_237381712.1">
    <property type="nucleotide sequence ID" value="NZ_CP071793.1"/>
</dbReference>
<dbReference type="InterPro" id="IPR035906">
    <property type="entry name" value="MetI-like_sf"/>
</dbReference>
<feature type="transmembrane region" description="Helical" evidence="8">
    <location>
        <begin position="331"/>
        <end position="351"/>
    </location>
</feature>
<feature type="domain" description="ABC transmembrane type-1" evidence="9">
    <location>
        <begin position="327"/>
        <end position="533"/>
    </location>
</feature>
<comment type="subcellular location">
    <subcellularLocation>
        <location evidence="1">Cell inner membrane</location>
        <topology evidence="1">Multi-pass membrane protein</topology>
    </subcellularLocation>
    <subcellularLocation>
        <location evidence="8">Cell membrane</location>
        <topology evidence="8">Multi-pass membrane protein</topology>
    </subcellularLocation>
</comment>
<keyword evidence="7 8" id="KW-0472">Membrane</keyword>
<dbReference type="KEGG" id="scor:J3U87_03865"/>
<reference evidence="10" key="1">
    <citation type="submission" date="2021-03" db="EMBL/GenBank/DDBJ databases">
        <title>Acanthopleuribacteraceae sp. M133.</title>
        <authorList>
            <person name="Wang G."/>
        </authorList>
    </citation>
    <scope>NUCLEOTIDE SEQUENCE</scope>
    <source>
        <strain evidence="10">M133</strain>
    </source>
</reference>
<feature type="transmembrane region" description="Helical" evidence="8">
    <location>
        <begin position="465"/>
        <end position="482"/>
    </location>
</feature>
<protein>
    <submittedName>
        <fullName evidence="10">Iron ABC transporter permease</fullName>
    </submittedName>
</protein>
<feature type="transmembrane region" description="Helical" evidence="8">
    <location>
        <begin position="408"/>
        <end position="429"/>
    </location>
</feature>
<sequence>MKRTYLPDGWTTLLIAICAFVTGPIAVVLYHLLLPGDDHWAHMSEHVLGRLIGNTVFLTLGVLSGTALLGVGLAWLVAAFDFPGRAWFRWAMILPFAFPTYVLGYVWIDILDVAGPVQGLLADLLGEKPAWFPNPQSGGGLMFVMTLAFYPYVFMLARGAFEQQGRRALEVARVFGYTPGRAFFKVVLPMARPWIASGLLLAGMETLSDFGTVSIFNYDTFTTAIYKAWFGFFSLETAAQLASMLVLATLGLLLLEKYFQHRKRFYQVSQSDRQMAPFRLHGWRGWALSGLFATVLALGFGFPLLHLLYWLAQTLSTELRGDYWEWLGHTLFLGFLAALLLGVTATLLAYAPRLKRHRWMGGLVALATMGYALPGSVLAVGVYIPLVWLDDRLYTWITTHTRWEPQTLINGTVIIVLAAYLVRFLAVAYQPIQSAMQRIRPNMDESARSLGYSRLAILRRIHLPLLRNGLLTACLIVIIDVMKEMPITLMTRPFGWDTLAVRIFELTSEGHYERAALPASMLVLTGLIPVAMLMWVGNREKDDGARQVAADHE</sequence>
<keyword evidence="4" id="KW-0997">Cell inner membrane</keyword>
<gene>
    <name evidence="10" type="ORF">J3U87_03865</name>
</gene>
<keyword evidence="5 8" id="KW-0812">Transmembrane</keyword>
<name>A0A8A4TQW8_SULCO</name>
<dbReference type="Gene3D" id="1.10.3720.10">
    <property type="entry name" value="MetI-like"/>
    <property type="match status" value="2"/>
</dbReference>
<keyword evidence="3" id="KW-1003">Cell membrane</keyword>
<evidence type="ECO:0000256" key="3">
    <source>
        <dbReference type="ARBA" id="ARBA00022475"/>
    </source>
</evidence>
<feature type="transmembrane region" description="Helical" evidence="8">
    <location>
        <begin position="285"/>
        <end position="311"/>
    </location>
</feature>
<dbReference type="GO" id="GO:0005886">
    <property type="term" value="C:plasma membrane"/>
    <property type="evidence" value="ECO:0007669"/>
    <property type="project" value="UniProtKB-SubCell"/>
</dbReference>
<evidence type="ECO:0000256" key="7">
    <source>
        <dbReference type="ARBA" id="ARBA00023136"/>
    </source>
</evidence>
<evidence type="ECO:0000256" key="8">
    <source>
        <dbReference type="RuleBase" id="RU363032"/>
    </source>
</evidence>
<dbReference type="SUPFAM" id="SSF161098">
    <property type="entry name" value="MetI-like"/>
    <property type="match status" value="2"/>
</dbReference>
<keyword evidence="2 8" id="KW-0813">Transport</keyword>
<accession>A0A8A4TQW8</accession>
<evidence type="ECO:0000256" key="2">
    <source>
        <dbReference type="ARBA" id="ARBA00022448"/>
    </source>
</evidence>
<evidence type="ECO:0000256" key="6">
    <source>
        <dbReference type="ARBA" id="ARBA00022989"/>
    </source>
</evidence>
<dbReference type="PANTHER" id="PTHR43357:SF3">
    <property type="entry name" value="FE(3+)-TRANSPORT SYSTEM PERMEASE PROTEIN FBPB 2"/>
    <property type="match status" value="1"/>
</dbReference>
<feature type="transmembrane region" description="Helical" evidence="8">
    <location>
        <begin position="515"/>
        <end position="536"/>
    </location>
</feature>
<dbReference type="AlphaFoldDB" id="A0A8A4TQW8"/>
<evidence type="ECO:0000313" key="11">
    <source>
        <dbReference type="Proteomes" id="UP000663929"/>
    </source>
</evidence>
<feature type="transmembrane region" description="Helical" evidence="8">
    <location>
        <begin position="224"/>
        <end position="255"/>
    </location>
</feature>
<keyword evidence="11" id="KW-1185">Reference proteome</keyword>
<feature type="transmembrane region" description="Helical" evidence="8">
    <location>
        <begin position="52"/>
        <end position="78"/>
    </location>
</feature>
<evidence type="ECO:0000256" key="5">
    <source>
        <dbReference type="ARBA" id="ARBA00022692"/>
    </source>
</evidence>
<evidence type="ECO:0000313" key="10">
    <source>
        <dbReference type="EMBL" id="QTD51584.1"/>
    </source>
</evidence>
<feature type="transmembrane region" description="Helical" evidence="8">
    <location>
        <begin position="363"/>
        <end position="388"/>
    </location>
</feature>
<dbReference type="PROSITE" id="PS50928">
    <property type="entry name" value="ABC_TM1"/>
    <property type="match status" value="2"/>
</dbReference>
<dbReference type="Pfam" id="PF00528">
    <property type="entry name" value="BPD_transp_1"/>
    <property type="match status" value="2"/>
</dbReference>
<feature type="domain" description="ABC transmembrane type-1" evidence="9">
    <location>
        <begin position="52"/>
        <end position="256"/>
    </location>
</feature>
<dbReference type="FunFam" id="1.10.3720.10:FF:000088">
    <property type="entry name" value="Iron(III) ABC transporter, permease protein"/>
    <property type="match status" value="1"/>
</dbReference>
<keyword evidence="6 8" id="KW-1133">Transmembrane helix</keyword>